<keyword evidence="5" id="KW-1185">Reference proteome</keyword>
<evidence type="ECO:0000259" key="3">
    <source>
        <dbReference type="Pfam" id="PF03981"/>
    </source>
</evidence>
<protein>
    <submittedName>
        <fullName evidence="4">DUF3944 domain-containing protein</fullName>
    </submittedName>
</protein>
<keyword evidence="2" id="KW-0812">Transmembrane</keyword>
<dbReference type="InterPro" id="IPR021150">
    <property type="entry name" value="Ubiq_cyt_c_chap"/>
</dbReference>
<name>A0ABV4M5E2_9VIBR</name>
<keyword evidence="2" id="KW-0472">Membrane</keyword>
<keyword evidence="2" id="KW-1133">Transmembrane helix</keyword>
<evidence type="ECO:0000256" key="1">
    <source>
        <dbReference type="ARBA" id="ARBA00006436"/>
    </source>
</evidence>
<feature type="transmembrane region" description="Helical" evidence="2">
    <location>
        <begin position="164"/>
        <end position="181"/>
    </location>
</feature>
<feature type="transmembrane region" description="Helical" evidence="2">
    <location>
        <begin position="193"/>
        <end position="217"/>
    </location>
</feature>
<comment type="similarity">
    <text evidence="1">Belongs to the UPF0174 family.</text>
</comment>
<proteinExistence type="inferred from homology"/>
<gene>
    <name evidence="4" type="ORF">ACED38_07515</name>
</gene>
<dbReference type="Pfam" id="PF03981">
    <property type="entry name" value="Ubiq_cyt_C_chap"/>
    <property type="match status" value="1"/>
</dbReference>
<organism evidence="4 5">
    <name type="scientific">Vibrio cortegadensis</name>
    <dbReference type="NCBI Taxonomy" id="1328770"/>
    <lineage>
        <taxon>Bacteria</taxon>
        <taxon>Pseudomonadati</taxon>
        <taxon>Pseudomonadota</taxon>
        <taxon>Gammaproteobacteria</taxon>
        <taxon>Vibrionales</taxon>
        <taxon>Vibrionaceae</taxon>
        <taxon>Vibrio</taxon>
    </lineage>
</organism>
<evidence type="ECO:0000313" key="4">
    <source>
        <dbReference type="EMBL" id="MEZ8194734.1"/>
    </source>
</evidence>
<evidence type="ECO:0000256" key="2">
    <source>
        <dbReference type="SAM" id="Phobius"/>
    </source>
</evidence>
<reference evidence="4 5" key="1">
    <citation type="submission" date="2024-06" db="EMBL/GenBank/DDBJ databases">
        <authorList>
            <person name="Steensen K."/>
            <person name="Seneca J."/>
            <person name="Bartlau N."/>
            <person name="Yu A.X."/>
            <person name="Polz M.F."/>
        </authorList>
    </citation>
    <scope>NUCLEOTIDE SEQUENCE [LARGE SCALE GENOMIC DNA]</scope>
    <source>
        <strain evidence="4 5">FF146</strain>
    </source>
</reference>
<comment type="caution">
    <text evidence="4">The sequence shown here is derived from an EMBL/GenBank/DDBJ whole genome shotgun (WGS) entry which is preliminary data.</text>
</comment>
<feature type="domain" description="Ubiquinol-cytochrome c chaperone" evidence="3">
    <location>
        <begin position="59"/>
        <end position="226"/>
    </location>
</feature>
<accession>A0ABV4M5E2</accession>
<dbReference type="RefSeq" id="WP_371730112.1">
    <property type="nucleotide sequence ID" value="NZ_JBGOOT010000004.1"/>
</dbReference>
<dbReference type="Proteomes" id="UP001569153">
    <property type="component" value="Unassembled WGS sequence"/>
</dbReference>
<sequence length="247" mass="27274">MSNTYRKDKDLDPLLRYADNEMLGVLVKYLTTDKDGETRFTETLTDDERFKTAKGDYKQVWQLIAGELQHFGGDTFVNLFRQSGVEYREILTDVCKKLKIKTDYKAETVKIEQALLAKLFQDSWEKMSASERDELRKELKIDASLTSSAALTAIIAAIRMGGFMSYQVAMIVANAVAKALLGRGLTIAANAGLARAIGVFAGPIGIAITVLLTVPAISGPAFRVTLPAVVQIAAMRQQMLNEEEPIF</sequence>
<evidence type="ECO:0000313" key="5">
    <source>
        <dbReference type="Proteomes" id="UP001569153"/>
    </source>
</evidence>
<dbReference type="EMBL" id="JBGOOT010000004">
    <property type="protein sequence ID" value="MEZ8194734.1"/>
    <property type="molecule type" value="Genomic_DNA"/>
</dbReference>